<gene>
    <name evidence="1" type="ORF">P775_11230</name>
</gene>
<sequence length="177" mass="19920">MIDEHPLDPDDIVDTVLTCWTAIFESRLGGKFRIGHDIQPKPQIMGFLLHELIPLELQSRHAGQWRPEKDKVDKDLVYIPDSGLSVELKTSSHASQIFGNRSYAQPQQGAGKSKDGYYMTVNFEKFSKDGLPKVRLVRFGWLDHTDWIGQAAATGQQARIRPGSDRAKLLRLYSSAG</sequence>
<dbReference type="EMBL" id="AWWI01000066">
    <property type="protein sequence ID" value="PIL20226.1"/>
    <property type="molecule type" value="Genomic_DNA"/>
</dbReference>
<organism evidence="1 2">
    <name type="scientific">Puniceibacterium antarcticum</name>
    <dbReference type="NCBI Taxonomy" id="1206336"/>
    <lineage>
        <taxon>Bacteria</taxon>
        <taxon>Pseudomonadati</taxon>
        <taxon>Pseudomonadota</taxon>
        <taxon>Alphaproteobacteria</taxon>
        <taxon>Rhodobacterales</taxon>
        <taxon>Paracoccaceae</taxon>
        <taxon>Puniceibacterium</taxon>
    </lineage>
</organism>
<dbReference type="AlphaFoldDB" id="A0A2G8RF53"/>
<name>A0A2G8RF53_9RHOB</name>
<evidence type="ECO:0000313" key="2">
    <source>
        <dbReference type="Proteomes" id="UP000231259"/>
    </source>
</evidence>
<dbReference type="RefSeq" id="WP_245875631.1">
    <property type="nucleotide sequence ID" value="NZ_AWWI01000066.1"/>
</dbReference>
<evidence type="ECO:0008006" key="3">
    <source>
        <dbReference type="Google" id="ProtNLM"/>
    </source>
</evidence>
<comment type="caution">
    <text evidence="1">The sequence shown here is derived from an EMBL/GenBank/DDBJ whole genome shotgun (WGS) entry which is preliminary data.</text>
</comment>
<dbReference type="InterPro" id="IPR019069">
    <property type="entry name" value="Restrct_endonuc_II_ScaI"/>
</dbReference>
<dbReference type="Proteomes" id="UP000231259">
    <property type="component" value="Unassembled WGS sequence"/>
</dbReference>
<reference evidence="1 2" key="1">
    <citation type="submission" date="2013-09" db="EMBL/GenBank/DDBJ databases">
        <title>Genome sequencing of Phaeobacter antarcticus sp. nov. SM1211.</title>
        <authorList>
            <person name="Zhang X.-Y."/>
            <person name="Liu C."/>
            <person name="Chen X.-L."/>
            <person name="Xie B.-B."/>
            <person name="Qin Q.-L."/>
            <person name="Rong J.-C."/>
            <person name="Zhang Y.-Z."/>
        </authorList>
    </citation>
    <scope>NUCLEOTIDE SEQUENCE [LARGE SCALE GENOMIC DNA]</scope>
    <source>
        <strain evidence="1 2">SM1211</strain>
    </source>
</reference>
<proteinExistence type="predicted"/>
<protein>
    <recommendedName>
        <fullName evidence="3">ScaI family restriction endonuclease</fullName>
    </recommendedName>
</protein>
<keyword evidence="2" id="KW-1185">Reference proteome</keyword>
<accession>A0A2G8RF53</accession>
<dbReference type="Pfam" id="PF09569">
    <property type="entry name" value="RE_ScaI"/>
    <property type="match status" value="1"/>
</dbReference>
<evidence type="ECO:0000313" key="1">
    <source>
        <dbReference type="EMBL" id="PIL20226.1"/>
    </source>
</evidence>